<dbReference type="GO" id="GO:0070628">
    <property type="term" value="F:proteasome binding"/>
    <property type="evidence" value="ECO:0007669"/>
    <property type="project" value="InterPro"/>
</dbReference>
<feature type="compositionally biased region" description="Low complexity" evidence="9">
    <location>
        <begin position="1857"/>
        <end position="1870"/>
    </location>
</feature>
<keyword evidence="8" id="KW-0539">Nucleus</keyword>
<dbReference type="GO" id="GO:0006281">
    <property type="term" value="P:DNA repair"/>
    <property type="evidence" value="ECO:0007669"/>
    <property type="project" value="UniProtKB-KW"/>
</dbReference>
<evidence type="ECO:0000256" key="8">
    <source>
        <dbReference type="ARBA" id="ARBA00023242"/>
    </source>
</evidence>
<evidence type="ECO:0000313" key="14">
    <source>
        <dbReference type="EMBL" id="CAF9915935.1"/>
    </source>
</evidence>
<sequence length="1945" mass="219622">MAQERVLELMQDSRNGGDQDMSRATSPGGGPSTGEVQHASAGRERTFPYRRYLPYDTEEDSLIQDNLAEILKNLYVCIEAGDFAPGALHWTKELRAWLGLKFPMPQSIRVNLVKLYYELSLAPGIDPSISEKFTAFFLVLTTRKHYIKPVDGLILDWRPIYKAIKTFVLPAESGLVQATIVKRNLRVLLKMCTPAQLYGDPTTIPEILEELLPYFNASFVEGAFVVVGLLNLLFPTSPPPANREEIYPQQYLPTFFHLWSLVNRARTFDQQFIDIFSRMARDNLPAEHILFTESGIFTREQSAMIFTAILRLLEIPVGQGGSPYSSAVDTSAGLAHMIERDPKKQPIAHQIARWIIMSLSPMTCKEDGSLVEGSILHNLECLIQAVETFFHPSNSGSWTKSLAQLVYYLADFFVMRWNREARGELDVPEDRRLNGNVKAHFVRILKDAVFMGIYSKSSTAMNFSLSTLSSLAYLEPQTILPQALQRIYPSMQGLVEVHRTTSSLRALQVLTRSLVRTKGFRCHVTTLLGLALPGIDANDLDKTVYTLSFLQAVCYNIPFQELTGKDGAPSEISLAMEWVNNELTKFELEGADVKVNYEDDLTNEDEEAILKSSTAGLAEFVSSFLSRVFTLLENLPDVSRLRSGSPEENVVNTLPATFTPLLASLSPELYDLALNKIADFVATHVVHQARDAMAFICNALCKVNPEKALKKLIPLLISSIKTEIDVNGAGSTRNTGTEVLPRDRGLVWHVSLLGLSTVHAGSAILPYKDELLEITTYMQSKCRGTPTVHISNCVHHILLCLTSTYTIDYDLYEKEDIENGLGPQHWGKFTHPDNLNIRWHLPSEEDLEFAAELLRSQGNAAIASLKSLIDGSSHIKREHGGKAWSDEVSRNLVLLRLLLSGASTLFDAKYMHEDKVSDDDQDNSDDIMLVDLPNGKPRENSEEEEQTELPPNEETEIRPTFRYTDGYPLNPQSPIYSEIHKFRLEVGELLHDMHKFLITEQEDDVACFTPLYSAYKIWIVDVGIERTAHVLDRVTRLFVADIHPYKISGLRKEYPRSILLRRANIYHLQRLKHNASARVPTQMEKKLLLDLGESSMSSYTEVRRNAQSAIESASRAIIGARPLLISPILAAFESGIKASDFGRIKGGMHTLFFGGLCKTIGRDWRFAPQTIRLYLAACEIDRPSVQKLCSVATFSIMEFGRAAERMAVLDHDIVQAIAPVDDVDKRIAAKRERTRRKRIGTESKKFELSEELVNQTRDAHWKTASRIAAIVVTLGFRFETLASDNLIDLLAKGTIDTHPGLRGLYAGALVALFSLLTTRIVCEHSYENYILEKQNIIGKIDVETKRHEPGWTKEHLASFSKPQTAYYIDHEHPGWLVWTRTMPAYKADVHTSEDLDEVETRVIRSLGAHFTKAWYHSCFKYLLQEPRDSGMDKFRISSAMLLGYTFDLMHQGFTAITLEELQDEIMETFGDGNDKHQHRATAEILGGLIGSTYDKSLEIREKVWKFCMSLVLKIFNDGLNPENCNYWTTFLHVLVQGKDPRRSWPLVEWLSEFQLDMESNAAFKESSKIVLLQQCITGAGWHYQLEKPILKDFLAHLDHPYKGVRDAIGVTLAAIYRSRYHESYPDIESLVLAQKQASSIGVRPYQIDESLSSTIEEVFARLEKWRQERPPGQQTASSYTSGSKTILLWLDSMLSSWECTILVPFFNNVIMEQLLHMMDVKEDSELQSLAYHVFRHLPNVPFREGEETDFVASLIRIGTKSPLWHQRLRVLINIQVLYFRHLFLMPSEQQRALFTCVADMLEDSQNEVRQGAMLTLSGMIRCSAPALRDEMINHFETFFTAKLQQHPLPKKKRIGLTSAPSTGTSTPTPEHTQTIIQRHAAVLGLGSLVQAFPYASPPPPWVPTVLTTLANKANSDSGVVGKSVKAILSDFKKTRQDTWQIDVKV</sequence>
<evidence type="ECO:0000256" key="5">
    <source>
        <dbReference type="ARBA" id="ARBA00022737"/>
    </source>
</evidence>
<dbReference type="PANTHER" id="PTHR32170:SF3">
    <property type="entry name" value="PROTEASOME ACTIVATOR COMPLEX SUBUNIT 4"/>
    <property type="match status" value="1"/>
</dbReference>
<evidence type="ECO:0000256" key="1">
    <source>
        <dbReference type="ARBA" id="ARBA00004123"/>
    </source>
</evidence>
<feature type="region of interest" description="Disordered" evidence="9">
    <location>
        <begin position="1"/>
        <end position="42"/>
    </location>
</feature>
<keyword evidence="7" id="KW-0234">DNA repair</keyword>
<reference evidence="14" key="1">
    <citation type="submission" date="2021-03" db="EMBL/GenBank/DDBJ databases">
        <authorList>
            <person name="Tagirdzhanova G."/>
        </authorList>
    </citation>
    <scope>NUCLEOTIDE SEQUENCE</scope>
</reference>
<dbReference type="Pfam" id="PF16507">
    <property type="entry name" value="HEAT_PSME4_mid"/>
    <property type="match status" value="1"/>
</dbReference>
<organism evidence="14 15">
    <name type="scientific">Gomphillus americanus</name>
    <dbReference type="NCBI Taxonomy" id="1940652"/>
    <lineage>
        <taxon>Eukaryota</taxon>
        <taxon>Fungi</taxon>
        <taxon>Dikarya</taxon>
        <taxon>Ascomycota</taxon>
        <taxon>Pezizomycotina</taxon>
        <taxon>Lecanoromycetes</taxon>
        <taxon>OSLEUM clade</taxon>
        <taxon>Ostropomycetidae</taxon>
        <taxon>Ostropales</taxon>
        <taxon>Graphidaceae</taxon>
        <taxon>Gomphilloideae</taxon>
        <taxon>Gomphillus</taxon>
    </lineage>
</organism>
<comment type="subcellular location">
    <subcellularLocation>
        <location evidence="2">Cytoplasm</location>
    </subcellularLocation>
    <subcellularLocation>
        <location evidence="1">Nucleus</location>
    </subcellularLocation>
</comment>
<protein>
    <recommendedName>
        <fullName evidence="16">Proteasome activator subunit 4</fullName>
    </recommendedName>
</protein>
<feature type="domain" description="Proteasome activator Blm10 middle HEAT repeats region" evidence="11">
    <location>
        <begin position="379"/>
        <end position="906"/>
    </location>
</feature>
<accession>A0A8H3IHK1</accession>
<dbReference type="InterPro" id="IPR021843">
    <property type="entry name" value="PSME4_C"/>
</dbReference>
<dbReference type="InterPro" id="IPR035309">
    <property type="entry name" value="PSME4"/>
</dbReference>
<feature type="compositionally biased region" description="Acidic residues" evidence="9">
    <location>
        <begin position="916"/>
        <end position="925"/>
    </location>
</feature>
<evidence type="ECO:0008006" key="16">
    <source>
        <dbReference type="Google" id="ProtNLM"/>
    </source>
</evidence>
<feature type="domain" description="Proteasome activator complex subunit 4-like HEAT repeat-like" evidence="13">
    <location>
        <begin position="1366"/>
        <end position="1573"/>
    </location>
</feature>
<dbReference type="Proteomes" id="UP000664169">
    <property type="component" value="Unassembled WGS sequence"/>
</dbReference>
<dbReference type="GO" id="GO:0010499">
    <property type="term" value="P:proteasomal ubiquitin-independent protein catabolic process"/>
    <property type="evidence" value="ECO:0007669"/>
    <property type="project" value="TreeGrafter"/>
</dbReference>
<name>A0A8H3IHK1_9LECA</name>
<keyword evidence="5" id="KW-0677">Repeat</keyword>
<keyword evidence="6" id="KW-0227">DNA damage</keyword>
<evidence type="ECO:0000256" key="2">
    <source>
        <dbReference type="ARBA" id="ARBA00004496"/>
    </source>
</evidence>
<dbReference type="Pfam" id="PF23096">
    <property type="entry name" value="HEAT_PSME4"/>
    <property type="match status" value="1"/>
</dbReference>
<evidence type="ECO:0000259" key="12">
    <source>
        <dbReference type="Pfam" id="PF16547"/>
    </source>
</evidence>
<evidence type="ECO:0000259" key="10">
    <source>
        <dbReference type="Pfam" id="PF11919"/>
    </source>
</evidence>
<evidence type="ECO:0000256" key="4">
    <source>
        <dbReference type="ARBA" id="ARBA00022490"/>
    </source>
</evidence>
<feature type="compositionally biased region" description="Acidic residues" evidence="9">
    <location>
        <begin position="941"/>
        <end position="954"/>
    </location>
</feature>
<comment type="similarity">
    <text evidence="3">Belongs to the BLM10 family.</text>
</comment>
<dbReference type="Pfam" id="PF16547">
    <property type="entry name" value="BLM10_N"/>
    <property type="match status" value="1"/>
</dbReference>
<dbReference type="InterPro" id="IPR032430">
    <property type="entry name" value="Blm10_mid"/>
</dbReference>
<dbReference type="OrthoDB" id="17907at2759"/>
<feature type="region of interest" description="Disordered" evidence="9">
    <location>
        <begin position="1850"/>
        <end position="1870"/>
    </location>
</feature>
<dbReference type="InterPro" id="IPR055455">
    <property type="entry name" value="HEAT_PSME4"/>
</dbReference>
<proteinExistence type="inferred from homology"/>
<evidence type="ECO:0000256" key="3">
    <source>
        <dbReference type="ARBA" id="ARBA00005739"/>
    </source>
</evidence>
<dbReference type="EMBL" id="CAJPDQ010000010">
    <property type="protein sequence ID" value="CAF9915935.1"/>
    <property type="molecule type" value="Genomic_DNA"/>
</dbReference>
<gene>
    <name evidence="14" type="ORF">GOMPHAMPRED_000902</name>
</gene>
<evidence type="ECO:0000256" key="9">
    <source>
        <dbReference type="SAM" id="MobiDB-lite"/>
    </source>
</evidence>
<comment type="caution">
    <text evidence="14">The sequence shown here is derived from an EMBL/GenBank/DDBJ whole genome shotgun (WGS) entry which is preliminary data.</text>
</comment>
<feature type="domain" description="Proteasome activator complex subunit 4 C-terminal" evidence="10">
    <location>
        <begin position="1876"/>
        <end position="1944"/>
    </location>
</feature>
<dbReference type="PANTHER" id="PTHR32170">
    <property type="entry name" value="PROTEASOME ACTIVATOR COMPLEX SUBUNIT 4"/>
    <property type="match status" value="1"/>
</dbReference>
<dbReference type="GO" id="GO:0005829">
    <property type="term" value="C:cytosol"/>
    <property type="evidence" value="ECO:0007669"/>
    <property type="project" value="TreeGrafter"/>
</dbReference>
<evidence type="ECO:0000259" key="11">
    <source>
        <dbReference type="Pfam" id="PF16507"/>
    </source>
</evidence>
<evidence type="ECO:0000259" key="13">
    <source>
        <dbReference type="Pfam" id="PF23096"/>
    </source>
</evidence>
<dbReference type="GO" id="GO:0005634">
    <property type="term" value="C:nucleus"/>
    <property type="evidence" value="ECO:0007669"/>
    <property type="project" value="UniProtKB-SubCell"/>
</dbReference>
<feature type="domain" description="Proteasome activator Blm10 N-terminal" evidence="12">
    <location>
        <begin position="19"/>
        <end position="86"/>
    </location>
</feature>
<evidence type="ECO:0000256" key="7">
    <source>
        <dbReference type="ARBA" id="ARBA00023204"/>
    </source>
</evidence>
<evidence type="ECO:0000256" key="6">
    <source>
        <dbReference type="ARBA" id="ARBA00022763"/>
    </source>
</evidence>
<dbReference type="InterPro" id="IPR016024">
    <property type="entry name" value="ARM-type_fold"/>
</dbReference>
<keyword evidence="4" id="KW-0963">Cytoplasm</keyword>
<feature type="region of interest" description="Disordered" evidence="9">
    <location>
        <begin position="915"/>
        <end position="958"/>
    </location>
</feature>
<dbReference type="GO" id="GO:0016504">
    <property type="term" value="F:peptidase activator activity"/>
    <property type="evidence" value="ECO:0007669"/>
    <property type="project" value="InterPro"/>
</dbReference>
<keyword evidence="15" id="KW-1185">Reference proteome</keyword>
<dbReference type="Pfam" id="PF11919">
    <property type="entry name" value="PSME4_C"/>
    <property type="match status" value="1"/>
</dbReference>
<evidence type="ECO:0000313" key="15">
    <source>
        <dbReference type="Proteomes" id="UP000664169"/>
    </source>
</evidence>
<dbReference type="InterPro" id="IPR032372">
    <property type="entry name" value="Blm10_N"/>
</dbReference>
<dbReference type="SUPFAM" id="SSF48371">
    <property type="entry name" value="ARM repeat"/>
    <property type="match status" value="1"/>
</dbReference>